<organism evidence="2 3">
    <name type="scientific">Liparis tanakae</name>
    <name type="common">Tanaka's snailfish</name>
    <dbReference type="NCBI Taxonomy" id="230148"/>
    <lineage>
        <taxon>Eukaryota</taxon>
        <taxon>Metazoa</taxon>
        <taxon>Chordata</taxon>
        <taxon>Craniata</taxon>
        <taxon>Vertebrata</taxon>
        <taxon>Euteleostomi</taxon>
        <taxon>Actinopterygii</taxon>
        <taxon>Neopterygii</taxon>
        <taxon>Teleostei</taxon>
        <taxon>Neoteleostei</taxon>
        <taxon>Acanthomorphata</taxon>
        <taxon>Eupercaria</taxon>
        <taxon>Perciformes</taxon>
        <taxon>Cottioidei</taxon>
        <taxon>Cottales</taxon>
        <taxon>Liparidae</taxon>
        <taxon>Liparis</taxon>
    </lineage>
</organism>
<sequence>MQESVYSSRGPYEDPPSSSRPRPVGGSTGAQLHHLTQVGLSSQIAAYPGVGRSMSGPTGSSWTQQHSDQDLSRRGTSRESVLSFPEFSSSSAFQMPSSSLRDPSAPPLLLTSPTPEYPPEDASPSAHTSASLIKAIREELRRLAQKQTAVTGYP</sequence>
<dbReference type="PANTHER" id="PTHR21590:SF4">
    <property type="entry name" value="UPF0606 PROTEIN KIAA1549"/>
    <property type="match status" value="1"/>
</dbReference>
<dbReference type="PANTHER" id="PTHR21590">
    <property type="entry name" value="SEA DOMAIN-CONTAINING PROTEIN"/>
    <property type="match status" value="1"/>
</dbReference>
<dbReference type="Proteomes" id="UP000314294">
    <property type="component" value="Unassembled WGS sequence"/>
</dbReference>
<accession>A0A4Z2ETQ7</accession>
<proteinExistence type="predicted"/>
<feature type="compositionally biased region" description="Low complexity" evidence="1">
    <location>
        <begin position="80"/>
        <end position="99"/>
    </location>
</feature>
<dbReference type="AlphaFoldDB" id="A0A4Z2ETQ7"/>
<reference evidence="2 3" key="1">
    <citation type="submission" date="2019-03" db="EMBL/GenBank/DDBJ databases">
        <title>First draft genome of Liparis tanakae, snailfish: a comprehensive survey of snailfish specific genes.</title>
        <authorList>
            <person name="Kim W."/>
            <person name="Song I."/>
            <person name="Jeong J.-H."/>
            <person name="Kim D."/>
            <person name="Kim S."/>
            <person name="Ryu S."/>
            <person name="Song J.Y."/>
            <person name="Lee S.K."/>
        </authorList>
    </citation>
    <scope>NUCLEOTIDE SEQUENCE [LARGE SCALE GENOMIC DNA]</scope>
    <source>
        <tissue evidence="2">Muscle</tissue>
    </source>
</reference>
<feature type="compositionally biased region" description="Low complexity" evidence="1">
    <location>
        <begin position="15"/>
        <end position="25"/>
    </location>
</feature>
<evidence type="ECO:0000313" key="3">
    <source>
        <dbReference type="Proteomes" id="UP000314294"/>
    </source>
</evidence>
<keyword evidence="3" id="KW-1185">Reference proteome</keyword>
<evidence type="ECO:0000256" key="1">
    <source>
        <dbReference type="SAM" id="MobiDB-lite"/>
    </source>
</evidence>
<dbReference type="EMBL" id="SRLO01002863">
    <property type="protein sequence ID" value="TNN32183.1"/>
    <property type="molecule type" value="Genomic_DNA"/>
</dbReference>
<dbReference type="OrthoDB" id="10064192at2759"/>
<protein>
    <submittedName>
        <fullName evidence="2">UPF0606 protein</fullName>
    </submittedName>
</protein>
<feature type="compositionally biased region" description="Polar residues" evidence="1">
    <location>
        <begin position="55"/>
        <end position="66"/>
    </location>
</feature>
<feature type="compositionally biased region" description="Basic and acidic residues" evidence="1">
    <location>
        <begin position="67"/>
        <end position="77"/>
    </location>
</feature>
<name>A0A4Z2ETQ7_9TELE</name>
<evidence type="ECO:0000313" key="2">
    <source>
        <dbReference type="EMBL" id="TNN32183.1"/>
    </source>
</evidence>
<feature type="region of interest" description="Disordered" evidence="1">
    <location>
        <begin position="1"/>
        <end position="132"/>
    </location>
</feature>
<gene>
    <name evidence="2" type="ORF">EYF80_057659</name>
</gene>
<comment type="caution">
    <text evidence="2">The sequence shown here is derived from an EMBL/GenBank/DDBJ whole genome shotgun (WGS) entry which is preliminary data.</text>
</comment>